<dbReference type="NCBIfam" id="TIGR02532">
    <property type="entry name" value="IV_pilin_GFxxxE"/>
    <property type="match status" value="1"/>
</dbReference>
<dbReference type="InterPro" id="IPR045584">
    <property type="entry name" value="Pilin-like"/>
</dbReference>
<dbReference type="InterPro" id="IPR012902">
    <property type="entry name" value="N_methyl_site"/>
</dbReference>
<reference evidence="7 8" key="1">
    <citation type="submission" date="2019-07" db="EMBL/GenBank/DDBJ databases">
        <title>Quadrisphaera sp. strain DD2A genome sequencing and assembly.</title>
        <authorList>
            <person name="Kim I."/>
        </authorList>
    </citation>
    <scope>NUCLEOTIDE SEQUENCE [LARGE SCALE GENOMIC DNA]</scope>
    <source>
        <strain evidence="7 8">DD2A</strain>
    </source>
</reference>
<evidence type="ECO:0000256" key="2">
    <source>
        <dbReference type="ARBA" id="ARBA00022481"/>
    </source>
</evidence>
<keyword evidence="4 6" id="KW-1133">Transmembrane helix</keyword>
<gene>
    <name evidence="7" type="ORF">FMM08_03850</name>
</gene>
<keyword evidence="8" id="KW-1185">Reference proteome</keyword>
<comment type="caution">
    <text evidence="7">The sequence shown here is derived from an EMBL/GenBank/DDBJ whole genome shotgun (WGS) entry which is preliminary data.</text>
</comment>
<name>A0A5C8ZH67_9ACTN</name>
<keyword evidence="3 6" id="KW-0812">Transmembrane</keyword>
<keyword evidence="2" id="KW-0488">Methylation</keyword>
<protein>
    <submittedName>
        <fullName evidence="7">Prepilin-type N-terminal cleavage/methylation domain-containing protein</fullName>
    </submittedName>
</protein>
<dbReference type="Proteomes" id="UP000321234">
    <property type="component" value="Unassembled WGS sequence"/>
</dbReference>
<dbReference type="AlphaFoldDB" id="A0A5C8ZH67"/>
<keyword evidence="5 6" id="KW-0472">Membrane</keyword>
<evidence type="ECO:0000256" key="4">
    <source>
        <dbReference type="ARBA" id="ARBA00022989"/>
    </source>
</evidence>
<evidence type="ECO:0000256" key="6">
    <source>
        <dbReference type="SAM" id="Phobius"/>
    </source>
</evidence>
<evidence type="ECO:0000256" key="5">
    <source>
        <dbReference type="ARBA" id="ARBA00023136"/>
    </source>
</evidence>
<dbReference type="Pfam" id="PF07963">
    <property type="entry name" value="N_methyl"/>
    <property type="match status" value="1"/>
</dbReference>
<sequence>MIARMQKAMKEKDGGFTLVELIVVVVIIGVLAAIAVPIFLNQASKARTNADLATVSNAQVAVAAYVADKGSNAVASPDAATLKEYGYPQSPSMTVTITPSTGAYNIALTAANSQANHACSASDTQKATC</sequence>
<evidence type="ECO:0000313" key="7">
    <source>
        <dbReference type="EMBL" id="TXR57395.1"/>
    </source>
</evidence>
<evidence type="ECO:0000256" key="1">
    <source>
        <dbReference type="ARBA" id="ARBA00004167"/>
    </source>
</evidence>
<dbReference type="PROSITE" id="PS00409">
    <property type="entry name" value="PROKAR_NTER_METHYL"/>
    <property type="match status" value="1"/>
</dbReference>
<dbReference type="EMBL" id="VKAC01000002">
    <property type="protein sequence ID" value="TXR57395.1"/>
    <property type="molecule type" value="Genomic_DNA"/>
</dbReference>
<dbReference type="Gene3D" id="3.30.700.10">
    <property type="entry name" value="Glycoprotein, Type 4 Pilin"/>
    <property type="match status" value="1"/>
</dbReference>
<evidence type="ECO:0000313" key="8">
    <source>
        <dbReference type="Proteomes" id="UP000321234"/>
    </source>
</evidence>
<organism evidence="7 8">
    <name type="scientific">Quadrisphaera setariae</name>
    <dbReference type="NCBI Taxonomy" id="2593304"/>
    <lineage>
        <taxon>Bacteria</taxon>
        <taxon>Bacillati</taxon>
        <taxon>Actinomycetota</taxon>
        <taxon>Actinomycetes</taxon>
        <taxon>Kineosporiales</taxon>
        <taxon>Kineosporiaceae</taxon>
        <taxon>Quadrisphaera</taxon>
    </lineage>
</organism>
<evidence type="ECO:0000256" key="3">
    <source>
        <dbReference type="ARBA" id="ARBA00022692"/>
    </source>
</evidence>
<dbReference type="RefSeq" id="WP_147925036.1">
    <property type="nucleotide sequence ID" value="NZ_VKAC01000002.1"/>
</dbReference>
<feature type="transmembrane region" description="Helical" evidence="6">
    <location>
        <begin position="21"/>
        <end position="40"/>
    </location>
</feature>
<comment type="subcellular location">
    <subcellularLocation>
        <location evidence="1">Membrane</location>
        <topology evidence="1">Single-pass membrane protein</topology>
    </subcellularLocation>
</comment>
<dbReference type="OrthoDB" id="4828881at2"/>
<dbReference type="PANTHER" id="PTHR30093">
    <property type="entry name" value="GENERAL SECRETION PATHWAY PROTEIN G"/>
    <property type="match status" value="1"/>
</dbReference>
<dbReference type="PANTHER" id="PTHR30093:SF44">
    <property type="entry name" value="TYPE II SECRETION SYSTEM CORE PROTEIN G"/>
    <property type="match status" value="1"/>
</dbReference>
<dbReference type="GO" id="GO:0016020">
    <property type="term" value="C:membrane"/>
    <property type="evidence" value="ECO:0007669"/>
    <property type="project" value="UniProtKB-SubCell"/>
</dbReference>
<dbReference type="SUPFAM" id="SSF54523">
    <property type="entry name" value="Pili subunits"/>
    <property type="match status" value="1"/>
</dbReference>
<accession>A0A5C8ZH67</accession>
<proteinExistence type="predicted"/>